<evidence type="ECO:0000256" key="5">
    <source>
        <dbReference type="ARBA" id="ARBA00022840"/>
    </source>
</evidence>
<evidence type="ECO:0000256" key="7">
    <source>
        <dbReference type="HAMAP-Rule" id="MF_00647"/>
    </source>
</evidence>
<dbReference type="GO" id="GO:0005524">
    <property type="term" value="F:ATP binding"/>
    <property type="evidence" value="ECO:0007669"/>
    <property type="project" value="UniProtKB-KW"/>
</dbReference>
<gene>
    <name evidence="7" type="primary">coaD</name>
    <name evidence="10" type="ORF">SAMN04487948_10693</name>
</gene>
<dbReference type="EMBL" id="FODV01000006">
    <property type="protein sequence ID" value="SEO87391.1"/>
    <property type="molecule type" value="Genomic_DNA"/>
</dbReference>
<dbReference type="AlphaFoldDB" id="A0A1H8T941"/>
<evidence type="ECO:0000256" key="1">
    <source>
        <dbReference type="ARBA" id="ARBA00022490"/>
    </source>
</evidence>
<comment type="function">
    <text evidence="7">Reversibly transfers an adenylyl group from ATP to 4'-phosphopantetheine, yielding dephospho-CoA (dPCoA) and pyrophosphate.</text>
</comment>
<evidence type="ECO:0000259" key="9">
    <source>
        <dbReference type="Pfam" id="PF01467"/>
    </source>
</evidence>
<dbReference type="OrthoDB" id="53228at2157"/>
<comment type="pathway">
    <text evidence="7">Cofactor biosynthesis; coenzyme A biosynthesis.</text>
</comment>
<keyword evidence="3 7" id="KW-0548">Nucleotidyltransferase</keyword>
<evidence type="ECO:0000256" key="3">
    <source>
        <dbReference type="ARBA" id="ARBA00022695"/>
    </source>
</evidence>
<dbReference type="EC" id="2.7.7.3" evidence="7"/>
<dbReference type="InterPro" id="IPR014729">
    <property type="entry name" value="Rossmann-like_a/b/a_fold"/>
</dbReference>
<dbReference type="NCBIfam" id="NF001985">
    <property type="entry name" value="PRK00777.1"/>
    <property type="match status" value="1"/>
</dbReference>
<feature type="domain" description="Cytidyltransferase-like" evidence="9">
    <location>
        <begin position="5"/>
        <end position="141"/>
    </location>
</feature>
<keyword evidence="6 7" id="KW-0173">Coenzyme A biosynthesis</keyword>
<feature type="region of interest" description="Disordered" evidence="8">
    <location>
        <begin position="145"/>
        <end position="164"/>
    </location>
</feature>
<dbReference type="HAMAP" id="MF_00647">
    <property type="entry name" value="PPAT_arch"/>
    <property type="match status" value="1"/>
</dbReference>
<dbReference type="NCBIfam" id="TIGR00125">
    <property type="entry name" value="cyt_tran_rel"/>
    <property type="match status" value="1"/>
</dbReference>
<dbReference type="GO" id="GO:0004595">
    <property type="term" value="F:pantetheine-phosphate adenylyltransferase activity"/>
    <property type="evidence" value="ECO:0007669"/>
    <property type="project" value="UniProtKB-UniRule"/>
</dbReference>
<proteinExistence type="inferred from homology"/>
<keyword evidence="5 7" id="KW-0067">ATP-binding</keyword>
<comment type="subcellular location">
    <subcellularLocation>
        <location evidence="7">Cytoplasm</location>
    </subcellularLocation>
</comment>
<evidence type="ECO:0000313" key="11">
    <source>
        <dbReference type="Proteomes" id="UP000199126"/>
    </source>
</evidence>
<name>A0A1H8T941_9EURY</name>
<keyword evidence="2 7" id="KW-0808">Transferase</keyword>
<organism evidence="10 11">
    <name type="scientific">Halogranum amylolyticum</name>
    <dbReference type="NCBI Taxonomy" id="660520"/>
    <lineage>
        <taxon>Archaea</taxon>
        <taxon>Methanobacteriati</taxon>
        <taxon>Methanobacteriota</taxon>
        <taxon>Stenosarchaea group</taxon>
        <taxon>Halobacteria</taxon>
        <taxon>Halobacteriales</taxon>
        <taxon>Haloferacaceae</taxon>
    </lineage>
</organism>
<dbReference type="UniPathway" id="UPA00241"/>
<evidence type="ECO:0000256" key="8">
    <source>
        <dbReference type="SAM" id="MobiDB-lite"/>
    </source>
</evidence>
<comment type="catalytic activity">
    <reaction evidence="7">
        <text>(R)-4'-phosphopantetheine + ATP + H(+) = 3'-dephospho-CoA + diphosphate</text>
        <dbReference type="Rhea" id="RHEA:19801"/>
        <dbReference type="ChEBI" id="CHEBI:15378"/>
        <dbReference type="ChEBI" id="CHEBI:30616"/>
        <dbReference type="ChEBI" id="CHEBI:33019"/>
        <dbReference type="ChEBI" id="CHEBI:57328"/>
        <dbReference type="ChEBI" id="CHEBI:61723"/>
        <dbReference type="EC" id="2.7.7.3"/>
    </reaction>
</comment>
<dbReference type="Proteomes" id="UP000199126">
    <property type="component" value="Unassembled WGS sequence"/>
</dbReference>
<dbReference type="Gene3D" id="3.40.50.620">
    <property type="entry name" value="HUPs"/>
    <property type="match status" value="1"/>
</dbReference>
<keyword evidence="1 7" id="KW-0963">Cytoplasm</keyword>
<sequence length="164" mass="18337">MNVALGGTFDPIHDGHRALFDRAFALGDVTVGLTSDELAPKTRHVDRFVRPYDERERDLRAELATFADRHDREFSVRRLEEPTGIATEAGFDALIVSPETVGGGERVNEIREEKGLPPLRLEIVEHVPAEDGDRISSTRIVMGEIDEHGNLTPHSDGREKTRMD</sequence>
<dbReference type="GO" id="GO:0015937">
    <property type="term" value="P:coenzyme A biosynthetic process"/>
    <property type="evidence" value="ECO:0007669"/>
    <property type="project" value="UniProtKB-UniRule"/>
</dbReference>
<evidence type="ECO:0000256" key="2">
    <source>
        <dbReference type="ARBA" id="ARBA00022679"/>
    </source>
</evidence>
<dbReference type="InterPro" id="IPR004821">
    <property type="entry name" value="Cyt_trans-like"/>
</dbReference>
<dbReference type="InterPro" id="IPR023540">
    <property type="entry name" value="PPAT_arch"/>
</dbReference>
<reference evidence="11" key="1">
    <citation type="submission" date="2016-10" db="EMBL/GenBank/DDBJ databases">
        <authorList>
            <person name="Varghese N."/>
            <person name="Submissions S."/>
        </authorList>
    </citation>
    <scope>NUCLEOTIDE SEQUENCE [LARGE SCALE GENOMIC DNA]</scope>
    <source>
        <strain evidence="11">CGMCC 1.10121</strain>
    </source>
</reference>
<dbReference type="RefSeq" id="WP_089824888.1">
    <property type="nucleotide sequence ID" value="NZ_FODV01000006.1"/>
</dbReference>
<dbReference type="SUPFAM" id="SSF52374">
    <property type="entry name" value="Nucleotidylyl transferase"/>
    <property type="match status" value="1"/>
</dbReference>
<accession>A0A1H8T941</accession>
<evidence type="ECO:0000256" key="6">
    <source>
        <dbReference type="ARBA" id="ARBA00022993"/>
    </source>
</evidence>
<keyword evidence="4 7" id="KW-0547">Nucleotide-binding</keyword>
<evidence type="ECO:0000256" key="4">
    <source>
        <dbReference type="ARBA" id="ARBA00022741"/>
    </source>
</evidence>
<evidence type="ECO:0000313" key="10">
    <source>
        <dbReference type="EMBL" id="SEO87391.1"/>
    </source>
</evidence>
<keyword evidence="11" id="KW-1185">Reference proteome</keyword>
<dbReference type="Pfam" id="PF01467">
    <property type="entry name" value="CTP_transf_like"/>
    <property type="match status" value="1"/>
</dbReference>
<protein>
    <recommendedName>
        <fullName evidence="7">Phosphopantetheine adenylyltransferase</fullName>
        <ecNumber evidence="7">2.7.7.3</ecNumber>
    </recommendedName>
    <alternativeName>
        <fullName evidence="7">Dephospho-CoA pyrophosphorylase</fullName>
    </alternativeName>
    <alternativeName>
        <fullName evidence="7">Pantetheine-phosphate adenylyltransferase</fullName>
        <shortName evidence="7">PPAT</shortName>
    </alternativeName>
</protein>
<dbReference type="GO" id="GO:0005737">
    <property type="term" value="C:cytoplasm"/>
    <property type="evidence" value="ECO:0007669"/>
    <property type="project" value="UniProtKB-SubCell"/>
</dbReference>
<comment type="similarity">
    <text evidence="7">Belongs to the eukaryotic CoaD family.</text>
</comment>